<dbReference type="InterPro" id="IPR055179">
    <property type="entry name" value="Tex-like_central_region"/>
</dbReference>
<dbReference type="Gene3D" id="3.30.420.140">
    <property type="entry name" value="YqgF/RNase H-like domain"/>
    <property type="match status" value="1"/>
</dbReference>
<dbReference type="FunFam" id="1.10.10.650:FF:000001">
    <property type="entry name" value="S1 RNA-binding domain 1"/>
    <property type="match status" value="1"/>
</dbReference>
<dbReference type="InterPro" id="IPR006641">
    <property type="entry name" value="YqgF/RNaseH-like_dom"/>
</dbReference>
<dbReference type="PANTHER" id="PTHR10724:SF10">
    <property type="entry name" value="S1 RNA-BINDING DOMAIN-CONTAINING PROTEIN 1"/>
    <property type="match status" value="1"/>
</dbReference>
<feature type="region of interest" description="Disordered" evidence="1">
    <location>
        <begin position="1"/>
        <end position="72"/>
    </location>
</feature>
<feature type="non-terminal residue" evidence="3">
    <location>
        <position position="1"/>
    </location>
</feature>
<evidence type="ECO:0000259" key="2">
    <source>
        <dbReference type="SMART" id="SM00732"/>
    </source>
</evidence>
<dbReference type="SUPFAM" id="SSF158832">
    <property type="entry name" value="Tex N-terminal region-like"/>
    <property type="match status" value="1"/>
</dbReference>
<reference evidence="3 4" key="1">
    <citation type="submission" date="2019-09" db="EMBL/GenBank/DDBJ databases">
        <title>Bird 10,000 Genomes (B10K) Project - Family phase.</title>
        <authorList>
            <person name="Zhang G."/>
        </authorList>
    </citation>
    <scope>NUCLEOTIDE SEQUENCE [LARGE SCALE GENOMIC DNA]</scope>
    <source>
        <strain evidence="3">B10K-DU-002-35</strain>
        <tissue evidence="3">Muscle</tissue>
    </source>
</reference>
<dbReference type="Gene3D" id="1.10.3500.10">
    <property type="entry name" value="Tex N-terminal region-like"/>
    <property type="match status" value="1"/>
</dbReference>
<dbReference type="SUPFAM" id="SSF53098">
    <property type="entry name" value="Ribonuclease H-like"/>
    <property type="match status" value="1"/>
</dbReference>
<organism evidence="3 4">
    <name type="scientific">Rhinopomastus cyanomelas</name>
    <name type="common">Common scimitarbill</name>
    <dbReference type="NCBI Taxonomy" id="113115"/>
    <lineage>
        <taxon>Eukaryota</taxon>
        <taxon>Metazoa</taxon>
        <taxon>Chordata</taxon>
        <taxon>Craniata</taxon>
        <taxon>Vertebrata</taxon>
        <taxon>Euteleostomi</taxon>
        <taxon>Archelosauria</taxon>
        <taxon>Archosauria</taxon>
        <taxon>Dinosauria</taxon>
        <taxon>Saurischia</taxon>
        <taxon>Theropoda</taxon>
        <taxon>Coelurosauria</taxon>
        <taxon>Aves</taxon>
        <taxon>Neognathae</taxon>
        <taxon>Neoaves</taxon>
        <taxon>Telluraves</taxon>
        <taxon>Coraciimorphae</taxon>
        <taxon>Bucerotiformes</taxon>
        <taxon>Rhinopomastidae</taxon>
        <taxon>Rhinopomastus</taxon>
    </lineage>
</organism>
<accession>A0A7L1N463</accession>
<evidence type="ECO:0000313" key="4">
    <source>
        <dbReference type="Proteomes" id="UP000565785"/>
    </source>
</evidence>
<dbReference type="Proteomes" id="UP000565785">
    <property type="component" value="Unassembled WGS sequence"/>
</dbReference>
<name>A0A7L1N463_RHICY</name>
<comment type="caution">
    <text evidence="3">The sequence shown here is derived from an EMBL/GenBank/DDBJ whole genome shotgun (WGS) entry which is preliminary data.</text>
</comment>
<dbReference type="InterPro" id="IPR018974">
    <property type="entry name" value="Tex-like_N"/>
</dbReference>
<dbReference type="InterPro" id="IPR023319">
    <property type="entry name" value="Tex-like_HTH_dom_sf"/>
</dbReference>
<evidence type="ECO:0000256" key="1">
    <source>
        <dbReference type="SAM" id="MobiDB-lite"/>
    </source>
</evidence>
<dbReference type="InterPro" id="IPR050437">
    <property type="entry name" value="Ribos_protein_bS1-like"/>
</dbReference>
<dbReference type="InterPro" id="IPR037027">
    <property type="entry name" value="YqgF/RNaseH-like_dom_sf"/>
</dbReference>
<feature type="non-terminal residue" evidence="3">
    <location>
        <position position="671"/>
    </location>
</feature>
<gene>
    <name evidence="3" type="primary">Srbd1</name>
    <name evidence="3" type="ORF">RHICYA_R02818</name>
</gene>
<dbReference type="EMBL" id="VXBP01002538">
    <property type="protein sequence ID" value="NXN94242.1"/>
    <property type="molecule type" value="Genomic_DNA"/>
</dbReference>
<dbReference type="GO" id="GO:0006412">
    <property type="term" value="P:translation"/>
    <property type="evidence" value="ECO:0007669"/>
    <property type="project" value="TreeGrafter"/>
</dbReference>
<dbReference type="FunFam" id="3.30.420.140:FF:000001">
    <property type="entry name" value="RNA-binding transcriptional accessory protein"/>
    <property type="match status" value="1"/>
</dbReference>
<protein>
    <submittedName>
        <fullName evidence="3">SRBD1 protein</fullName>
    </submittedName>
</protein>
<proteinExistence type="predicted"/>
<dbReference type="GO" id="GO:0003735">
    <property type="term" value="F:structural constituent of ribosome"/>
    <property type="evidence" value="ECO:0007669"/>
    <property type="project" value="TreeGrafter"/>
</dbReference>
<dbReference type="Gene3D" id="1.10.10.650">
    <property type="entry name" value="RuvA domain 2-like"/>
    <property type="match status" value="1"/>
</dbReference>
<keyword evidence="4" id="KW-1185">Reference proteome</keyword>
<dbReference type="OrthoDB" id="995477at2759"/>
<dbReference type="GO" id="GO:0003729">
    <property type="term" value="F:mRNA binding"/>
    <property type="evidence" value="ECO:0007669"/>
    <property type="project" value="TreeGrafter"/>
</dbReference>
<dbReference type="InterPro" id="IPR032639">
    <property type="entry name" value="Tex_YqgF"/>
</dbReference>
<sequence>MSSLPRRVKCEAKSFTSEDDDPHSFLNLTSESEEEEEEWEPKRKITKRPQLPKKNETKPKKAAAPQPAVARKRIKKVAAIKEEMDVSLPVAPAEENTMQLLKPKEEGAGTKPEILNQKLEVLKKRKINSFQLKNTKNSKCDEKPSTSVPIEGDSVKLEKCEEDFAFDEPPLKKIKSTTSPEGKPVKNLRGKIKEEFEMNWDIVQALSEITNVEPWVCANLICLFQEENTIPFIARYRKELINNLEADALREVQQVLEELRAVAKKTHLMIQKLKKEGKLCESLLTALLNCRTLEELDHVTTPYKTGSKGTKAQRAKQLGLEPAALSFLQNPMELDLFSYIRPNTAGLKTIQEVEAGVQHILADIFAKDKDTLDFVRKLCQQRYISIQSALAKVSSKGGNEKDINKFQLYHEFSCNIKNIQHHQILAINRGENLKILTVKVNIPDGVKNEFCWWCVNERWRPKQFLKPELMRILRNSVEDAYKRLIYPLLCREFRSKLTSDAEKESVMMFGRNLRQLLLTSPVRGRTLMGVDPGYKHGCKLAIISPTSQILHTDVVYLHSGQGFREAEKIKRHLLHFNCSTIAIGNGTACRETEAYFADLIMKKYFAPLDVVYCIVSEAGASIYSVSPEAAKEMPDLDPNLRSAVSIARRVQDPLAELVKIEPKHIGVGMYQ</sequence>
<feature type="domain" description="YqgF/RNase H-like" evidence="2">
    <location>
        <begin position="525"/>
        <end position="624"/>
    </location>
</feature>
<dbReference type="AlphaFoldDB" id="A0A7L1N463"/>
<dbReference type="Pfam" id="PF22706">
    <property type="entry name" value="Tex_central_region"/>
    <property type="match status" value="1"/>
</dbReference>
<dbReference type="FunFam" id="1.10.3500.10:FF:000003">
    <property type="entry name" value="S1 RNA-binding domain-containing protein 1"/>
    <property type="match status" value="1"/>
</dbReference>
<dbReference type="GO" id="GO:0006139">
    <property type="term" value="P:nucleobase-containing compound metabolic process"/>
    <property type="evidence" value="ECO:0007669"/>
    <property type="project" value="InterPro"/>
</dbReference>
<dbReference type="InterPro" id="IPR023323">
    <property type="entry name" value="Tex-like_dom_sf"/>
</dbReference>
<dbReference type="Pfam" id="PF09371">
    <property type="entry name" value="Tex_N"/>
    <property type="match status" value="1"/>
</dbReference>
<dbReference type="Pfam" id="PF16921">
    <property type="entry name" value="Tex_YqgF"/>
    <property type="match status" value="1"/>
</dbReference>
<dbReference type="PANTHER" id="PTHR10724">
    <property type="entry name" value="30S RIBOSOMAL PROTEIN S1"/>
    <property type="match status" value="1"/>
</dbReference>
<evidence type="ECO:0000313" key="3">
    <source>
        <dbReference type="EMBL" id="NXN94242.1"/>
    </source>
</evidence>
<dbReference type="InterPro" id="IPR012337">
    <property type="entry name" value="RNaseH-like_sf"/>
</dbReference>
<dbReference type="SMART" id="SM00732">
    <property type="entry name" value="YqgFc"/>
    <property type="match status" value="1"/>
</dbReference>